<dbReference type="EMBL" id="JACASE010000003">
    <property type="protein sequence ID" value="KAF6485715.1"/>
    <property type="molecule type" value="Genomic_DNA"/>
</dbReference>
<protein>
    <submittedName>
        <fullName evidence="2">Uncharacterized protein</fullName>
    </submittedName>
</protein>
<feature type="region of interest" description="Disordered" evidence="1">
    <location>
        <begin position="82"/>
        <end position="117"/>
    </location>
</feature>
<accession>A0A7J8INI8</accession>
<sequence length="242" mass="24717">MPVWGCPCFLSGPELRGSPGRPYSQSPQKGACRWGLIVLALGAPPPPPALGPSTTACHTLSAENPDVGGVAAALEGLRGVGHGPCGGRAWRQRGKGRTPEGGTRRRPPQAQEDKEFGLDPVSSLSRAGGWPVAAPLCPGSCALGSGSGPARVTSSSTPVTSHPPLSRREEEEHSACGRGRGCWGLSITGLSPSRAAAPSGKPPSASDSKARILGPLLDPSANVFCTLRHLNSSLFQGPLSCL</sequence>
<dbReference type="AlphaFoldDB" id="A0A7J8INI8"/>
<feature type="region of interest" description="Disordered" evidence="1">
    <location>
        <begin position="147"/>
        <end position="173"/>
    </location>
</feature>
<organism evidence="2 3">
    <name type="scientific">Rousettus aegyptiacus</name>
    <name type="common">Egyptian fruit bat</name>
    <name type="synonym">Pteropus aegyptiacus</name>
    <dbReference type="NCBI Taxonomy" id="9407"/>
    <lineage>
        <taxon>Eukaryota</taxon>
        <taxon>Metazoa</taxon>
        <taxon>Chordata</taxon>
        <taxon>Craniata</taxon>
        <taxon>Vertebrata</taxon>
        <taxon>Euteleostomi</taxon>
        <taxon>Mammalia</taxon>
        <taxon>Eutheria</taxon>
        <taxon>Laurasiatheria</taxon>
        <taxon>Chiroptera</taxon>
        <taxon>Yinpterochiroptera</taxon>
        <taxon>Pteropodoidea</taxon>
        <taxon>Pteropodidae</taxon>
        <taxon>Rousettinae</taxon>
        <taxon>Rousettus</taxon>
    </lineage>
</organism>
<keyword evidence="3" id="KW-1185">Reference proteome</keyword>
<evidence type="ECO:0000313" key="3">
    <source>
        <dbReference type="Proteomes" id="UP000593571"/>
    </source>
</evidence>
<gene>
    <name evidence="2" type="ORF">HJG63_010844</name>
</gene>
<dbReference type="Proteomes" id="UP000593571">
    <property type="component" value="Unassembled WGS sequence"/>
</dbReference>
<feature type="compositionally biased region" description="Low complexity" evidence="1">
    <location>
        <begin position="153"/>
        <end position="164"/>
    </location>
</feature>
<reference evidence="2 3" key="1">
    <citation type="journal article" date="2020" name="Nature">
        <title>Six reference-quality genomes reveal evolution of bat adaptations.</title>
        <authorList>
            <person name="Jebb D."/>
            <person name="Huang Z."/>
            <person name="Pippel M."/>
            <person name="Hughes G.M."/>
            <person name="Lavrichenko K."/>
            <person name="Devanna P."/>
            <person name="Winkler S."/>
            <person name="Jermiin L.S."/>
            <person name="Skirmuntt E.C."/>
            <person name="Katzourakis A."/>
            <person name="Burkitt-Gray L."/>
            <person name="Ray D.A."/>
            <person name="Sullivan K.A.M."/>
            <person name="Roscito J.G."/>
            <person name="Kirilenko B.M."/>
            <person name="Davalos L.M."/>
            <person name="Corthals A.P."/>
            <person name="Power M.L."/>
            <person name="Jones G."/>
            <person name="Ransome R.D."/>
            <person name="Dechmann D.K.N."/>
            <person name="Locatelli A.G."/>
            <person name="Puechmaille S.J."/>
            <person name="Fedrigo O."/>
            <person name="Jarvis E.D."/>
            <person name="Hiller M."/>
            <person name="Vernes S.C."/>
            <person name="Myers E.W."/>
            <person name="Teeling E.C."/>
        </authorList>
    </citation>
    <scope>NUCLEOTIDE SEQUENCE [LARGE SCALE GENOMIC DNA]</scope>
    <source>
        <strain evidence="2">MRouAeg1</strain>
        <tissue evidence="2">Muscle</tissue>
    </source>
</reference>
<evidence type="ECO:0000256" key="1">
    <source>
        <dbReference type="SAM" id="MobiDB-lite"/>
    </source>
</evidence>
<proteinExistence type="predicted"/>
<name>A0A7J8INI8_ROUAE</name>
<comment type="caution">
    <text evidence="2">The sequence shown here is derived from an EMBL/GenBank/DDBJ whole genome shotgun (WGS) entry which is preliminary data.</text>
</comment>
<evidence type="ECO:0000313" key="2">
    <source>
        <dbReference type="EMBL" id="KAF6485715.1"/>
    </source>
</evidence>